<comment type="caution">
    <text evidence="2">The sequence shown here is derived from an EMBL/GenBank/DDBJ whole genome shotgun (WGS) entry which is preliminary data.</text>
</comment>
<proteinExistence type="predicted"/>
<reference evidence="2 3" key="1">
    <citation type="submission" date="2024-09" db="EMBL/GenBank/DDBJ databases">
        <authorList>
            <person name="Sun Q."/>
            <person name="Mori K."/>
        </authorList>
    </citation>
    <scope>NUCLEOTIDE SEQUENCE [LARGE SCALE GENOMIC DNA]</scope>
    <source>
        <strain evidence="2 3">JCM 3307</strain>
    </source>
</reference>
<accession>A0ABV5MH43</accession>
<feature type="transmembrane region" description="Helical" evidence="1">
    <location>
        <begin position="80"/>
        <end position="105"/>
    </location>
</feature>
<sequence length="211" mass="21402">MSDIERYLDELFDRLAGHGSAGRRMLEEAEQHLRTAAAERVAAGVPVAEAEREAVARFGAADLVAGLVERVRPGARPVNAAATAGLALLMLAGVYLGAALALLQWGSSEAIMRQTAVVGVVLLGAGGAALVTVRSRPPYAWLAAAGVALAGVVVLVDVPLVVGLALGEAGLHRQAAGLVTLVAAVNLLVVGVVRGVGWRRRAEAVAVSGAG</sequence>
<keyword evidence="3" id="KW-1185">Reference proteome</keyword>
<keyword evidence="1" id="KW-0812">Transmembrane</keyword>
<feature type="transmembrane region" description="Helical" evidence="1">
    <location>
        <begin position="174"/>
        <end position="193"/>
    </location>
</feature>
<keyword evidence="1" id="KW-0472">Membrane</keyword>
<dbReference type="Proteomes" id="UP001589608">
    <property type="component" value="Unassembled WGS sequence"/>
</dbReference>
<keyword evidence="1" id="KW-1133">Transmembrane helix</keyword>
<organism evidence="2 3">
    <name type="scientific">Dactylosporangium vinaceum</name>
    <dbReference type="NCBI Taxonomy" id="53362"/>
    <lineage>
        <taxon>Bacteria</taxon>
        <taxon>Bacillati</taxon>
        <taxon>Actinomycetota</taxon>
        <taxon>Actinomycetes</taxon>
        <taxon>Micromonosporales</taxon>
        <taxon>Micromonosporaceae</taxon>
        <taxon>Dactylosporangium</taxon>
    </lineage>
</organism>
<name>A0ABV5MH43_9ACTN</name>
<gene>
    <name evidence="2" type="ORF">ACFFTR_34190</name>
</gene>
<dbReference type="InterPro" id="IPR047928">
    <property type="entry name" value="Perm_prefix_1"/>
</dbReference>
<protein>
    <submittedName>
        <fullName evidence="2">Permease prefix domain 1-containing protein</fullName>
    </submittedName>
</protein>
<feature type="transmembrane region" description="Helical" evidence="1">
    <location>
        <begin position="111"/>
        <end position="133"/>
    </location>
</feature>
<dbReference type="EMBL" id="JBHMCA010000056">
    <property type="protein sequence ID" value="MFB9448165.1"/>
    <property type="molecule type" value="Genomic_DNA"/>
</dbReference>
<evidence type="ECO:0000313" key="3">
    <source>
        <dbReference type="Proteomes" id="UP001589608"/>
    </source>
</evidence>
<dbReference type="RefSeq" id="WP_223096672.1">
    <property type="nucleotide sequence ID" value="NZ_CP061913.1"/>
</dbReference>
<dbReference type="NCBIfam" id="NF038403">
    <property type="entry name" value="perm_prefix_1"/>
    <property type="match status" value="1"/>
</dbReference>
<evidence type="ECO:0000313" key="2">
    <source>
        <dbReference type="EMBL" id="MFB9448165.1"/>
    </source>
</evidence>
<feature type="transmembrane region" description="Helical" evidence="1">
    <location>
        <begin position="140"/>
        <end position="162"/>
    </location>
</feature>
<evidence type="ECO:0000256" key="1">
    <source>
        <dbReference type="SAM" id="Phobius"/>
    </source>
</evidence>